<comment type="similarity">
    <text evidence="2">Belongs to the FAD-binding monooxygenase family.</text>
</comment>
<evidence type="ECO:0000313" key="9">
    <source>
        <dbReference type="Proteomes" id="UP000635902"/>
    </source>
</evidence>
<accession>A0ABR9ZH78</accession>
<comment type="caution">
    <text evidence="8">The sequence shown here is derived from an EMBL/GenBank/DDBJ whole genome shotgun (WGS) entry which is preliminary data.</text>
</comment>
<comment type="cofactor">
    <cofactor evidence="1">
        <name>FAD</name>
        <dbReference type="ChEBI" id="CHEBI:57692"/>
    </cofactor>
</comment>
<keyword evidence="9" id="KW-1185">Reference proteome</keyword>
<evidence type="ECO:0000256" key="1">
    <source>
        <dbReference type="ARBA" id="ARBA00001974"/>
    </source>
</evidence>
<keyword evidence="3" id="KW-0285">Flavoprotein</keyword>
<evidence type="ECO:0000256" key="5">
    <source>
        <dbReference type="ARBA" id="ARBA00023002"/>
    </source>
</evidence>
<evidence type="ECO:0000256" key="6">
    <source>
        <dbReference type="ARBA" id="ARBA00023033"/>
    </source>
</evidence>
<dbReference type="Proteomes" id="UP000635902">
    <property type="component" value="Unassembled WGS sequence"/>
</dbReference>
<dbReference type="InterPro" id="IPR020946">
    <property type="entry name" value="Flavin_mOase-like"/>
</dbReference>
<dbReference type="EMBL" id="JADKMY010000001">
    <property type="protein sequence ID" value="MBF4552599.1"/>
    <property type="molecule type" value="Genomic_DNA"/>
</dbReference>
<evidence type="ECO:0000256" key="3">
    <source>
        <dbReference type="ARBA" id="ARBA00022630"/>
    </source>
</evidence>
<evidence type="ECO:0000313" key="8">
    <source>
        <dbReference type="EMBL" id="MBF4552599.1"/>
    </source>
</evidence>
<keyword evidence="4" id="KW-0274">FAD</keyword>
<evidence type="ECO:0000256" key="7">
    <source>
        <dbReference type="SAM" id="MobiDB-lite"/>
    </source>
</evidence>
<dbReference type="Gene3D" id="3.50.50.60">
    <property type="entry name" value="FAD/NAD(P)-binding domain"/>
    <property type="match status" value="1"/>
</dbReference>
<keyword evidence="5" id="KW-0560">Oxidoreductase</keyword>
<proteinExistence type="inferred from homology"/>
<feature type="region of interest" description="Disordered" evidence="7">
    <location>
        <begin position="521"/>
        <end position="547"/>
    </location>
</feature>
<dbReference type="InterPro" id="IPR036188">
    <property type="entry name" value="FAD/NAD-bd_sf"/>
</dbReference>
<reference evidence="8 9" key="1">
    <citation type="submission" date="2020-10" db="EMBL/GenBank/DDBJ databases">
        <title>Novel species in genus Corynebacterium.</title>
        <authorList>
            <person name="Zhang G."/>
        </authorList>
    </citation>
    <scope>NUCLEOTIDE SEQUENCE [LARGE SCALE GENOMIC DNA]</scope>
    <source>
        <strain evidence="8 9">DSM 45110</strain>
    </source>
</reference>
<gene>
    <name evidence="8" type="ORF">IRY30_00675</name>
</gene>
<dbReference type="SUPFAM" id="SSF51905">
    <property type="entry name" value="FAD/NAD(P)-binding domain"/>
    <property type="match status" value="1"/>
</dbReference>
<dbReference type="Pfam" id="PF00743">
    <property type="entry name" value="FMO-like"/>
    <property type="match status" value="1"/>
</dbReference>
<evidence type="ECO:0000256" key="2">
    <source>
        <dbReference type="ARBA" id="ARBA00010139"/>
    </source>
</evidence>
<dbReference type="InterPro" id="IPR051820">
    <property type="entry name" value="FAD-binding_MO"/>
</dbReference>
<protein>
    <submittedName>
        <fullName evidence="8">NAD(P)/FAD-dependent oxidoreductase</fullName>
    </submittedName>
</protein>
<dbReference type="PANTHER" id="PTHR43872:SF1">
    <property type="entry name" value="MONOOXYGENASE, PUTATIVE (AFU_ORTHOLOGUE AFUA_8G02570)-RELATED"/>
    <property type="match status" value="1"/>
</dbReference>
<keyword evidence="6" id="KW-0503">Monooxygenase</keyword>
<organism evidence="8 9">
    <name type="scientific">Corynebacterium suicordis DSM 45110</name>
    <dbReference type="NCBI Taxonomy" id="1121369"/>
    <lineage>
        <taxon>Bacteria</taxon>
        <taxon>Bacillati</taxon>
        <taxon>Actinomycetota</taxon>
        <taxon>Actinomycetes</taxon>
        <taxon>Mycobacteriales</taxon>
        <taxon>Corynebacteriaceae</taxon>
        <taxon>Corynebacterium</taxon>
    </lineage>
</organism>
<dbReference type="PANTHER" id="PTHR43872">
    <property type="entry name" value="MONOOXYGENASE, PUTATIVE (AFU_ORTHOLOGUE AFUA_8G02570)-RELATED"/>
    <property type="match status" value="1"/>
</dbReference>
<dbReference type="PRINTS" id="PR00411">
    <property type="entry name" value="PNDRDTASEI"/>
</dbReference>
<evidence type="ECO:0000256" key="4">
    <source>
        <dbReference type="ARBA" id="ARBA00022827"/>
    </source>
</evidence>
<feature type="compositionally biased region" description="Low complexity" evidence="7">
    <location>
        <begin position="524"/>
        <end position="534"/>
    </location>
</feature>
<sequence length="547" mass="61156">MWRTMHTTTYGSQLKLEDNSSDKPFDLIIVGAGISGVDLAHHVHERLPEWEWMAVDSNTDVGGTWNTFTYPGIRSDSDMATFAFPFKPWPHSGSLGSAADIRNYVREVAQDAGFLDRLLLSTWVQEAEFHTESGLWSVRMQSGPAGEAMAEGGEDGVEKKERVIWTKRIHFAAGYFRHSHGFTASIPGIENFQGTVIHPQRWPKDLDVRSKKVVVIGSGATSITLLPALHNMGAEATMLQRTPTYIAPLLETDWISACSRAVLPDKYSDKVARAIHVRRDMAQYYLCQKYPTLAKGVFHYWARKYLPAEQVKQHFKPPYNPWDQRVCKAPDGDIYQSIANGAQVVTGNIEEVQERGIKLQDGRFIEADVIVTATGLVLQGFGNAQVAVDGQHLPMPDMVSYRGLMLDSLPNFSYTIGYLNQSWTLRADMTSDYMVTLWKQLGEDHYCPVLPDEVDGTKPLLDMDAGYIKRSVHLLPRQGDRDPWRLTQDFLYESKRIKPSDNKRDMVFGRDAIAAAQELKEQAAADAARSTDSAEPAGSEKTSPAAV</sequence>
<name>A0ABR9ZH78_9CORY</name>
<dbReference type="Pfam" id="PF13450">
    <property type="entry name" value="NAD_binding_8"/>
    <property type="match status" value="1"/>
</dbReference>